<proteinExistence type="predicted"/>
<dbReference type="AlphaFoldDB" id="A0A3B1ARI7"/>
<dbReference type="EMBL" id="UOFV01000284">
    <property type="protein sequence ID" value="VAX02008.1"/>
    <property type="molecule type" value="Genomic_DNA"/>
</dbReference>
<sequence length="212" mass="24057">MNTRDNDKLSANLKEYYQSKSLSADSVERMLAQVNAEKPVTPLAMPWLRRPVAGLAWVASLLVMVTLVQFFYHQQSHQSNLTALVLEEIAMNHNKKLDAEYVETQPEILRVAMQRLDFPLNLPVDIQRDFQLVGGRYCSIQGGLAAQLKVRNRVSGAVSTLYVTELTEKLARIKEQHVLQGSVDIHLWQQQGRFFGLATDAALVSRDDRHKE</sequence>
<evidence type="ECO:0000313" key="1">
    <source>
        <dbReference type="EMBL" id="VAX02008.1"/>
    </source>
</evidence>
<gene>
    <name evidence="1" type="ORF">MNBD_GAMMA19-363</name>
</gene>
<protein>
    <submittedName>
        <fullName evidence="1">Uncharacterized protein</fullName>
    </submittedName>
</protein>
<reference evidence="1" key="1">
    <citation type="submission" date="2018-06" db="EMBL/GenBank/DDBJ databases">
        <authorList>
            <person name="Zhirakovskaya E."/>
        </authorList>
    </citation>
    <scope>NUCLEOTIDE SEQUENCE</scope>
</reference>
<name>A0A3B1ARI7_9ZZZZ</name>
<organism evidence="1">
    <name type="scientific">hydrothermal vent metagenome</name>
    <dbReference type="NCBI Taxonomy" id="652676"/>
    <lineage>
        <taxon>unclassified sequences</taxon>
        <taxon>metagenomes</taxon>
        <taxon>ecological metagenomes</taxon>
    </lineage>
</organism>
<accession>A0A3B1ARI7</accession>